<keyword evidence="1" id="KW-0472">Membrane</keyword>
<reference evidence="2 3" key="1">
    <citation type="journal article" date="2020" name="ISME J.">
        <title>Comparative genomics reveals insights into cyanobacterial evolution and habitat adaptation.</title>
        <authorList>
            <person name="Chen M.Y."/>
            <person name="Teng W.K."/>
            <person name="Zhao L."/>
            <person name="Hu C.X."/>
            <person name="Zhou Y.K."/>
            <person name="Han B.P."/>
            <person name="Song L.R."/>
            <person name="Shu W.S."/>
        </authorList>
    </citation>
    <scope>NUCLEOTIDE SEQUENCE [LARGE SCALE GENOMIC DNA]</scope>
    <source>
        <strain evidence="2 3">FACHB-288</strain>
    </source>
</reference>
<comment type="caution">
    <text evidence="2">The sequence shown here is derived from an EMBL/GenBank/DDBJ whole genome shotgun (WGS) entry which is preliminary data.</text>
</comment>
<evidence type="ECO:0000313" key="3">
    <source>
        <dbReference type="Proteomes" id="UP000658514"/>
    </source>
</evidence>
<feature type="transmembrane region" description="Helical" evidence="1">
    <location>
        <begin position="36"/>
        <end position="57"/>
    </location>
</feature>
<feature type="transmembrane region" description="Helical" evidence="1">
    <location>
        <begin position="109"/>
        <end position="130"/>
    </location>
</feature>
<keyword evidence="3" id="KW-1185">Reference proteome</keyword>
<evidence type="ECO:0000313" key="2">
    <source>
        <dbReference type="EMBL" id="MBD2199852.1"/>
    </source>
</evidence>
<keyword evidence="1" id="KW-0812">Transmembrane</keyword>
<gene>
    <name evidence="2" type="ORF">H6G24_30995</name>
</gene>
<organism evidence="2 3">
    <name type="scientific">Calothrix parietina FACHB-288</name>
    <dbReference type="NCBI Taxonomy" id="2692896"/>
    <lineage>
        <taxon>Bacteria</taxon>
        <taxon>Bacillati</taxon>
        <taxon>Cyanobacteriota</taxon>
        <taxon>Cyanophyceae</taxon>
        <taxon>Nostocales</taxon>
        <taxon>Calotrichaceae</taxon>
        <taxon>Calothrix</taxon>
    </lineage>
</organism>
<dbReference type="EMBL" id="JACJQH010000069">
    <property type="protein sequence ID" value="MBD2199852.1"/>
    <property type="molecule type" value="Genomic_DNA"/>
</dbReference>
<keyword evidence="1" id="KW-1133">Transmembrane helix</keyword>
<feature type="transmembrane region" description="Helical" evidence="1">
    <location>
        <begin position="6"/>
        <end position="27"/>
    </location>
</feature>
<proteinExistence type="predicted"/>
<accession>A0ABR8AMI2</accession>
<sequence length="138" mass="15677">MQYISSAVYFSILVMMVITPFAMPFLLRRKGYVNSLLLSSFLSLMTCVLLVTLLAYLPDLYAEMRLDYLGFDFNGWSDEDRLRKIAPEFRDEAIKLYRSIMGIGWTLKAITGAVLLIPYQIVASGLVFMVSQSKKHGS</sequence>
<evidence type="ECO:0000256" key="1">
    <source>
        <dbReference type="SAM" id="Phobius"/>
    </source>
</evidence>
<protein>
    <submittedName>
        <fullName evidence="2">Uncharacterized protein</fullName>
    </submittedName>
</protein>
<name>A0ABR8AMI2_9CYAN</name>
<dbReference type="Proteomes" id="UP000658514">
    <property type="component" value="Unassembled WGS sequence"/>
</dbReference>